<dbReference type="SUPFAM" id="SSF111369">
    <property type="entry name" value="HlyD-like secretion proteins"/>
    <property type="match status" value="1"/>
</dbReference>
<evidence type="ECO:0000313" key="14">
    <source>
        <dbReference type="Proteomes" id="UP000622890"/>
    </source>
</evidence>
<reference evidence="13" key="1">
    <citation type="submission" date="2021-01" db="EMBL/GenBank/DDBJ databases">
        <title>Genome sequence of strain Noviherbaspirillum sp. DKR-6.</title>
        <authorList>
            <person name="Chaudhary D.K."/>
        </authorList>
    </citation>
    <scope>NUCLEOTIDE SEQUENCE</scope>
    <source>
        <strain evidence="13">DKR-6</strain>
    </source>
</reference>
<evidence type="ECO:0000256" key="6">
    <source>
        <dbReference type="ARBA" id="ARBA00022692"/>
    </source>
</evidence>
<dbReference type="NCBIfam" id="TIGR01843">
    <property type="entry name" value="type_I_hlyD"/>
    <property type="match status" value="1"/>
</dbReference>
<dbReference type="InterPro" id="IPR050739">
    <property type="entry name" value="MFP"/>
</dbReference>
<dbReference type="PANTHER" id="PTHR30386:SF27">
    <property type="entry name" value="MEMBRANE FUSION PROTEIN (MFP) FAMILY PROTEIN"/>
    <property type="match status" value="1"/>
</dbReference>
<dbReference type="GO" id="GO:0005886">
    <property type="term" value="C:plasma membrane"/>
    <property type="evidence" value="ECO:0007669"/>
    <property type="project" value="UniProtKB-SubCell"/>
</dbReference>
<dbReference type="InterPro" id="IPR058982">
    <property type="entry name" value="Beta-barrel_AprE"/>
</dbReference>
<proteinExistence type="inferred from homology"/>
<comment type="similarity">
    <text evidence="2 9">Belongs to the membrane fusion protein (MFP) (TC 8.A.1) family.</text>
</comment>
<feature type="domain" description="CyaD-like alpha-helical hairpin" evidence="11">
    <location>
        <begin position="132"/>
        <end position="328"/>
    </location>
</feature>
<feature type="coiled-coil region" evidence="10">
    <location>
        <begin position="297"/>
        <end position="324"/>
    </location>
</feature>
<dbReference type="AlphaFoldDB" id="A0A934SYM3"/>
<sequence>MRAPLSLHLAALADLLRRYCIVFAHAWRHRAELDTPPRRAHEAQFLPAALALQETPVSPAPRVTMWLLIAFAVIALLWSVFGRIDVVASADGRIVPDDRTKTIQPIETASVAAIHVTDGQEVRAGDVLIELDATMARADHERLRGELAAARLVVARGEALLGAIDAPAIDASLRRPPDVDDARYQDARQHAIGQVREYRAKAARIDAEAARHEAELRSVREMVRKLEQTLPIASRRAEDYRTLVEQSYVSQHGYLEREQARIELQADLATQRSRESEIAAALNESRRQREALAAETRRGALDVVNDASEKVAALEQEVRKADNRSRLMRLTAPVDGAVQQLAVHTVGGVVTPAQALMMIVPRDHPLEVQAYVENKDIGFVRAGQEAEIKVQTFQYSRYGTLPGRVMSVSHDAINDDKRGLVYLARIRMDRATMMVDGAEVSLTPGMAVAAEIKTGRRRVIEYFLSPLIEHASESLHER</sequence>
<evidence type="ECO:0000256" key="9">
    <source>
        <dbReference type="RuleBase" id="RU365093"/>
    </source>
</evidence>
<dbReference type="InterPro" id="IPR059040">
    <property type="entry name" value="HH_CyaD-like"/>
</dbReference>
<keyword evidence="7" id="KW-1133">Transmembrane helix</keyword>
<dbReference type="InterPro" id="IPR006144">
    <property type="entry name" value="Secretion_HlyD_CS"/>
</dbReference>
<accession>A0A934SYM3</accession>
<evidence type="ECO:0000256" key="7">
    <source>
        <dbReference type="ARBA" id="ARBA00022989"/>
    </source>
</evidence>
<dbReference type="GO" id="GO:0009306">
    <property type="term" value="P:protein secretion"/>
    <property type="evidence" value="ECO:0007669"/>
    <property type="project" value="InterPro"/>
</dbReference>
<dbReference type="PANTHER" id="PTHR30386">
    <property type="entry name" value="MEMBRANE FUSION SUBUNIT OF EMRAB-TOLC MULTIDRUG EFFLUX PUMP"/>
    <property type="match status" value="1"/>
</dbReference>
<evidence type="ECO:0000256" key="3">
    <source>
        <dbReference type="ARBA" id="ARBA00022448"/>
    </source>
</evidence>
<gene>
    <name evidence="13" type="ORF">JJB74_25555</name>
</gene>
<comment type="caution">
    <text evidence="13">The sequence shown here is derived from an EMBL/GenBank/DDBJ whole genome shotgun (WGS) entry which is preliminary data.</text>
</comment>
<dbReference type="Pfam" id="PF25988">
    <property type="entry name" value="HH_CyaD"/>
    <property type="match status" value="1"/>
</dbReference>
<dbReference type="Pfam" id="PF26002">
    <property type="entry name" value="Beta-barrel_AprE"/>
    <property type="match status" value="1"/>
</dbReference>
<keyword evidence="3 9" id="KW-0813">Transport</keyword>
<feature type="coiled-coil region" evidence="10">
    <location>
        <begin position="195"/>
        <end position="229"/>
    </location>
</feature>
<comment type="subcellular location">
    <subcellularLocation>
        <location evidence="1 9">Cell inner membrane</location>
        <topology evidence="1 9">Single-pass membrane protein</topology>
    </subcellularLocation>
</comment>
<dbReference type="PRINTS" id="PR01490">
    <property type="entry name" value="RTXTOXIND"/>
</dbReference>
<dbReference type="Proteomes" id="UP000622890">
    <property type="component" value="Unassembled WGS sequence"/>
</dbReference>
<feature type="domain" description="AprE-like beta-barrel" evidence="12">
    <location>
        <begin position="366"/>
        <end position="455"/>
    </location>
</feature>
<name>A0A934SYM3_9BURK</name>
<evidence type="ECO:0000256" key="10">
    <source>
        <dbReference type="SAM" id="Coils"/>
    </source>
</evidence>
<keyword evidence="6" id="KW-0812">Transmembrane</keyword>
<evidence type="ECO:0000256" key="1">
    <source>
        <dbReference type="ARBA" id="ARBA00004377"/>
    </source>
</evidence>
<keyword evidence="8" id="KW-0472">Membrane</keyword>
<organism evidence="13 14">
    <name type="scientific">Noviherbaspirillum pedocola</name>
    <dbReference type="NCBI Taxonomy" id="2801341"/>
    <lineage>
        <taxon>Bacteria</taxon>
        <taxon>Pseudomonadati</taxon>
        <taxon>Pseudomonadota</taxon>
        <taxon>Betaproteobacteria</taxon>
        <taxon>Burkholderiales</taxon>
        <taxon>Oxalobacteraceae</taxon>
        <taxon>Noviherbaspirillum</taxon>
    </lineage>
</organism>
<dbReference type="EMBL" id="JAEPBG010000016">
    <property type="protein sequence ID" value="MBK4738003.1"/>
    <property type="molecule type" value="Genomic_DNA"/>
</dbReference>
<dbReference type="RefSeq" id="WP_200596856.1">
    <property type="nucleotide sequence ID" value="NZ_JAEPBG010000016.1"/>
</dbReference>
<keyword evidence="14" id="KW-1185">Reference proteome</keyword>
<dbReference type="Gene3D" id="2.40.30.170">
    <property type="match status" value="1"/>
</dbReference>
<evidence type="ECO:0000259" key="11">
    <source>
        <dbReference type="Pfam" id="PF25988"/>
    </source>
</evidence>
<evidence type="ECO:0000256" key="4">
    <source>
        <dbReference type="ARBA" id="ARBA00022475"/>
    </source>
</evidence>
<evidence type="ECO:0000256" key="5">
    <source>
        <dbReference type="ARBA" id="ARBA00022519"/>
    </source>
</evidence>
<evidence type="ECO:0000259" key="12">
    <source>
        <dbReference type="Pfam" id="PF26002"/>
    </source>
</evidence>
<evidence type="ECO:0000313" key="13">
    <source>
        <dbReference type="EMBL" id="MBK4738003.1"/>
    </source>
</evidence>
<dbReference type="InterPro" id="IPR010129">
    <property type="entry name" value="T1SS_HlyD"/>
</dbReference>
<keyword evidence="10" id="KW-0175">Coiled coil</keyword>
<protein>
    <recommendedName>
        <fullName evidence="9">Membrane fusion protein (MFP) family protein</fullName>
    </recommendedName>
</protein>
<dbReference type="Gene3D" id="2.40.50.100">
    <property type="match status" value="1"/>
</dbReference>
<dbReference type="PROSITE" id="PS00543">
    <property type="entry name" value="HLYD_FAMILY"/>
    <property type="match status" value="1"/>
</dbReference>
<evidence type="ECO:0000256" key="8">
    <source>
        <dbReference type="ARBA" id="ARBA00023136"/>
    </source>
</evidence>
<evidence type="ECO:0000256" key="2">
    <source>
        <dbReference type="ARBA" id="ARBA00009477"/>
    </source>
</evidence>
<keyword evidence="5 9" id="KW-0997">Cell inner membrane</keyword>
<keyword evidence="4 9" id="KW-1003">Cell membrane</keyword>